<keyword evidence="5" id="KW-1185">Reference proteome</keyword>
<dbReference type="RefSeq" id="WP_346757008.1">
    <property type="nucleotide sequence ID" value="NZ_JAUJEB010000001.1"/>
</dbReference>
<dbReference type="PANTHER" id="PTHR46401">
    <property type="entry name" value="GLYCOSYLTRANSFERASE WBBK-RELATED"/>
    <property type="match status" value="1"/>
</dbReference>
<evidence type="ECO:0000256" key="1">
    <source>
        <dbReference type="ARBA" id="ARBA00022679"/>
    </source>
</evidence>
<feature type="domain" description="Glycosyl transferase family 1" evidence="2">
    <location>
        <begin position="199"/>
        <end position="351"/>
    </location>
</feature>
<dbReference type="InterPro" id="IPR001296">
    <property type="entry name" value="Glyco_trans_1"/>
</dbReference>
<sequence length="381" mass="43523">MRIGIEAQRLFRTKKHGMDVVVLELIKGLQQIDKVNQYFVFTKEGGDEKCFTPSGNFQVVKTGRSPYPFWEQFTLPVLVKKYKIDLLHCTSNTGPLFLKTPILLTLHDIIFINAGSKIAKGGNLYQRLGNLYRRLVVPRLIPRCKLIITVSDYAKTEIQKYFGIDDHKIVKVYNGISDEFKNCPTNMELSLLKTKYALPEKFVFFFGNTAPKKNLAGTLDAFLNHTSPHTRDRYRLVVADLAEKDLIRVLRSLNSMDSRDKIHLVGYIQQKELVSFFHAAELFLYPSLVESFGLPILESMTCGTPVISSHNASMPEIAGEAALLVDPLQPKELGMAVEDVLSFDKLYQRLVDLGFRRIKKFSYLTMTKQMHKLYLSSCRRV</sequence>
<reference evidence="4" key="1">
    <citation type="submission" date="2023-06" db="EMBL/GenBank/DDBJ databases">
        <title>Genomic of Agaribacillus aureum.</title>
        <authorList>
            <person name="Wang G."/>
        </authorList>
    </citation>
    <scope>NUCLEOTIDE SEQUENCE</scope>
    <source>
        <strain evidence="4">BMA12</strain>
    </source>
</reference>
<organism evidence="4 5">
    <name type="scientific">Agaribacillus aureus</name>
    <dbReference type="NCBI Taxonomy" id="3051825"/>
    <lineage>
        <taxon>Bacteria</taxon>
        <taxon>Pseudomonadati</taxon>
        <taxon>Bacteroidota</taxon>
        <taxon>Cytophagia</taxon>
        <taxon>Cytophagales</taxon>
        <taxon>Splendidivirgaceae</taxon>
        <taxon>Agaribacillus</taxon>
    </lineage>
</organism>
<evidence type="ECO:0000259" key="2">
    <source>
        <dbReference type="Pfam" id="PF00534"/>
    </source>
</evidence>
<evidence type="ECO:0000259" key="3">
    <source>
        <dbReference type="Pfam" id="PF13439"/>
    </source>
</evidence>
<dbReference type="Proteomes" id="UP001172083">
    <property type="component" value="Unassembled WGS sequence"/>
</dbReference>
<dbReference type="InterPro" id="IPR028098">
    <property type="entry name" value="Glyco_trans_4-like_N"/>
</dbReference>
<accession>A0ABT8L1X3</accession>
<proteinExistence type="predicted"/>
<name>A0ABT8L1X3_9BACT</name>
<evidence type="ECO:0000313" key="5">
    <source>
        <dbReference type="Proteomes" id="UP001172083"/>
    </source>
</evidence>
<gene>
    <name evidence="4" type="ORF">QQ020_06440</name>
</gene>
<comment type="caution">
    <text evidence="4">The sequence shown here is derived from an EMBL/GenBank/DDBJ whole genome shotgun (WGS) entry which is preliminary data.</text>
</comment>
<dbReference type="Pfam" id="PF13439">
    <property type="entry name" value="Glyco_transf_4"/>
    <property type="match status" value="1"/>
</dbReference>
<protein>
    <submittedName>
        <fullName evidence="4">Glycosyltransferase family 1 protein</fullName>
    </submittedName>
</protein>
<dbReference type="Gene3D" id="3.40.50.2000">
    <property type="entry name" value="Glycogen Phosphorylase B"/>
    <property type="match status" value="2"/>
</dbReference>
<dbReference type="CDD" id="cd03809">
    <property type="entry name" value="GT4_MtfB-like"/>
    <property type="match status" value="1"/>
</dbReference>
<dbReference type="PANTHER" id="PTHR46401:SF2">
    <property type="entry name" value="GLYCOSYLTRANSFERASE WBBK-RELATED"/>
    <property type="match status" value="1"/>
</dbReference>
<dbReference type="SUPFAM" id="SSF53756">
    <property type="entry name" value="UDP-Glycosyltransferase/glycogen phosphorylase"/>
    <property type="match status" value="1"/>
</dbReference>
<evidence type="ECO:0000313" key="4">
    <source>
        <dbReference type="EMBL" id="MDN5211678.1"/>
    </source>
</evidence>
<dbReference type="Pfam" id="PF00534">
    <property type="entry name" value="Glycos_transf_1"/>
    <property type="match status" value="1"/>
</dbReference>
<dbReference type="EMBL" id="JAUJEB010000001">
    <property type="protein sequence ID" value="MDN5211678.1"/>
    <property type="molecule type" value="Genomic_DNA"/>
</dbReference>
<feature type="domain" description="Glycosyltransferase subfamily 4-like N-terminal" evidence="3">
    <location>
        <begin position="17"/>
        <end position="179"/>
    </location>
</feature>
<keyword evidence="1" id="KW-0808">Transferase</keyword>